<name>A0A7J8N7C3_9ROSI</name>
<evidence type="ECO:0000313" key="2">
    <source>
        <dbReference type="Proteomes" id="UP000593572"/>
    </source>
</evidence>
<keyword evidence="2" id="KW-1185">Reference proteome</keyword>
<gene>
    <name evidence="1" type="ORF">Golob_003065</name>
</gene>
<dbReference type="EMBL" id="JABEZX010000012">
    <property type="protein sequence ID" value="MBA0572742.1"/>
    <property type="molecule type" value="Genomic_DNA"/>
</dbReference>
<evidence type="ECO:0000313" key="1">
    <source>
        <dbReference type="EMBL" id="MBA0572742.1"/>
    </source>
</evidence>
<proteinExistence type="predicted"/>
<organism evidence="1 2">
    <name type="scientific">Gossypium lobatum</name>
    <dbReference type="NCBI Taxonomy" id="34289"/>
    <lineage>
        <taxon>Eukaryota</taxon>
        <taxon>Viridiplantae</taxon>
        <taxon>Streptophyta</taxon>
        <taxon>Embryophyta</taxon>
        <taxon>Tracheophyta</taxon>
        <taxon>Spermatophyta</taxon>
        <taxon>Magnoliopsida</taxon>
        <taxon>eudicotyledons</taxon>
        <taxon>Gunneridae</taxon>
        <taxon>Pentapetalae</taxon>
        <taxon>rosids</taxon>
        <taxon>malvids</taxon>
        <taxon>Malvales</taxon>
        <taxon>Malvaceae</taxon>
        <taxon>Malvoideae</taxon>
        <taxon>Gossypium</taxon>
    </lineage>
</organism>
<accession>A0A7J8N7C3</accession>
<dbReference type="AlphaFoldDB" id="A0A7J8N7C3"/>
<protein>
    <submittedName>
        <fullName evidence="1">Uncharacterized protein</fullName>
    </submittedName>
</protein>
<dbReference type="Proteomes" id="UP000593572">
    <property type="component" value="Unassembled WGS sequence"/>
</dbReference>
<reference evidence="1 2" key="1">
    <citation type="journal article" date="2019" name="Genome Biol. Evol.">
        <title>Insights into the evolution of the New World diploid cottons (Gossypium, subgenus Houzingenia) based on genome sequencing.</title>
        <authorList>
            <person name="Grover C.E."/>
            <person name="Arick M.A. 2nd"/>
            <person name="Thrash A."/>
            <person name="Conover J.L."/>
            <person name="Sanders W.S."/>
            <person name="Peterson D.G."/>
            <person name="Frelichowski J.E."/>
            <person name="Scheffler J.A."/>
            <person name="Scheffler B.E."/>
            <person name="Wendel J.F."/>
        </authorList>
    </citation>
    <scope>NUCLEOTIDE SEQUENCE [LARGE SCALE GENOMIC DNA]</scope>
    <source>
        <strain evidence="1">157</strain>
        <tissue evidence="1">Leaf</tissue>
    </source>
</reference>
<comment type="caution">
    <text evidence="1">The sequence shown here is derived from an EMBL/GenBank/DDBJ whole genome shotgun (WGS) entry which is preliminary data.</text>
</comment>
<sequence length="27" mass="3093">MIGLPSDAVERLIEGKEVRCRYGTRKD</sequence>